<sequence length="442" mass="45379">MVAPVVTSTSVVIHLAVDAVWVGSASGVVASPAAELRDCLDAIDDELVDSGRHVRPTAEVLAAVIGGAAGSVSGQGGFVDSMTVLHPTLWGSARRAVLEKAARRSANDVATVPIALAVPAPTGAGGWIVVECAETSISVAAVHRGPQGLPTIAACTLAPRIGTLDLEADSGRISVIERLIEEVSAGESAAAVTVVGTSADAVADLLSASGARDVRVVPEAALVGSDTRIPETDPAAALSEPARTSWVDRLPDPEPSRTTARPTVALAVTLTVVALLVAVGSVIAVRYARESDRSPAAVAALHRVEIGRVSTELPEAWQARADRSVRLDLAPDDGRGGRILLLPTELAAGSGRDAVVRGLERKIGERGSAGPFSGFTADVEFGGRHAVGYVESPADGSRVRWFVLVEDGVQVSVGCQYRDVGWEAIAADCEQAVRAVAVAPTR</sequence>
<proteinExistence type="predicted"/>
<evidence type="ECO:0000313" key="3">
    <source>
        <dbReference type="EMBL" id="MFM1724773.1"/>
    </source>
</evidence>
<dbReference type="NCBIfam" id="TIGR03931">
    <property type="entry name" value="T7SS_Rv3446c"/>
    <property type="match status" value="1"/>
</dbReference>
<keyword evidence="2" id="KW-0812">Transmembrane</keyword>
<evidence type="ECO:0000256" key="2">
    <source>
        <dbReference type="SAM" id="Phobius"/>
    </source>
</evidence>
<keyword evidence="4" id="KW-1185">Reference proteome</keyword>
<keyword evidence="2" id="KW-1133">Transmembrane helix</keyword>
<reference evidence="3 4" key="1">
    <citation type="submission" date="2023-11" db="EMBL/GenBank/DDBJ databases">
        <authorList>
            <person name="Val-Calvo J."/>
            <person name="Scortti M."/>
            <person name="Vazquez-Boland J."/>
        </authorList>
    </citation>
    <scope>NUCLEOTIDE SEQUENCE [LARGE SCALE GENOMIC DNA]</scope>
    <source>
        <strain evidence="3 4">PAM 2766</strain>
    </source>
</reference>
<organism evidence="3 4">
    <name type="scientific">Rhodococcus parequi</name>
    <dbReference type="NCBI Taxonomy" id="3137122"/>
    <lineage>
        <taxon>Bacteria</taxon>
        <taxon>Bacillati</taxon>
        <taxon>Actinomycetota</taxon>
        <taxon>Actinomycetes</taxon>
        <taxon>Mycobacteriales</taxon>
        <taxon>Nocardiaceae</taxon>
        <taxon>Rhodococcus</taxon>
    </lineage>
</organism>
<protein>
    <submittedName>
        <fullName evidence="3">Type VII secretion-associated protein</fullName>
    </submittedName>
</protein>
<dbReference type="InterPro" id="IPR023840">
    <property type="entry name" value="T7SS_Rv3446c"/>
</dbReference>
<dbReference type="RefSeq" id="WP_420165279.1">
    <property type="nucleotide sequence ID" value="NZ_JBDLNV010000005.1"/>
</dbReference>
<keyword evidence="2" id="KW-0472">Membrane</keyword>
<gene>
    <name evidence="3" type="ORF">ABEU20_003368</name>
</gene>
<dbReference type="Proteomes" id="UP001629745">
    <property type="component" value="Unassembled WGS sequence"/>
</dbReference>
<name>A0ABW9FHX9_9NOCA</name>
<feature type="region of interest" description="Disordered" evidence="1">
    <location>
        <begin position="231"/>
        <end position="258"/>
    </location>
</feature>
<feature type="transmembrane region" description="Helical" evidence="2">
    <location>
        <begin position="264"/>
        <end position="285"/>
    </location>
</feature>
<accession>A0ABW9FHX9</accession>
<evidence type="ECO:0000256" key="1">
    <source>
        <dbReference type="SAM" id="MobiDB-lite"/>
    </source>
</evidence>
<dbReference type="EMBL" id="JBDLNV010000005">
    <property type="protein sequence ID" value="MFM1724773.1"/>
    <property type="molecule type" value="Genomic_DNA"/>
</dbReference>
<comment type="caution">
    <text evidence="3">The sequence shown here is derived from an EMBL/GenBank/DDBJ whole genome shotgun (WGS) entry which is preliminary data.</text>
</comment>
<evidence type="ECO:0000313" key="4">
    <source>
        <dbReference type="Proteomes" id="UP001629745"/>
    </source>
</evidence>